<feature type="domain" description="PFL" evidence="1">
    <location>
        <begin position="26"/>
        <end position="96"/>
    </location>
</feature>
<dbReference type="PANTHER" id="PTHR30191:SF7">
    <property type="entry name" value="PFL-LIKE ENZYME TDCE"/>
    <property type="match status" value="1"/>
</dbReference>
<dbReference type="Gene3D" id="3.20.70.20">
    <property type="match status" value="1"/>
</dbReference>
<protein>
    <recommendedName>
        <fullName evidence="1">PFL domain-containing protein</fullName>
    </recommendedName>
</protein>
<dbReference type="Pfam" id="PF02901">
    <property type="entry name" value="PFL-like"/>
    <property type="match status" value="1"/>
</dbReference>
<evidence type="ECO:0000313" key="2">
    <source>
        <dbReference type="EMBL" id="BBU80686.1"/>
    </source>
</evidence>
<gene>
    <name evidence="2" type="ORF">EIMP300_20860</name>
</gene>
<dbReference type="SUPFAM" id="SSF51998">
    <property type="entry name" value="PFL-like glycyl radical enzymes"/>
    <property type="match status" value="1"/>
</dbReference>
<sequence>MKVDIDTSDKLYADAWLGFKGTDWKNEINVRDFIQHNYTPYEGDESFLAEATPATTELWEKVMEGIRIENATHAPLDFDTNIATTITAHDAGYINHYAAGKNSGSANGCAIKACAASVRRH</sequence>
<dbReference type="GO" id="GO:0005829">
    <property type="term" value="C:cytosol"/>
    <property type="evidence" value="ECO:0007669"/>
    <property type="project" value="TreeGrafter"/>
</dbReference>
<accession>A0A8S0FL48</accession>
<dbReference type="Proteomes" id="UP000467488">
    <property type="component" value="Chromosome"/>
</dbReference>
<dbReference type="PANTHER" id="PTHR30191">
    <property type="entry name" value="FORMATE ACETYLTRANSFERASE"/>
    <property type="match status" value="1"/>
</dbReference>
<dbReference type="GO" id="GO:0008861">
    <property type="term" value="F:formate C-acetyltransferase activity"/>
    <property type="evidence" value="ECO:0007669"/>
    <property type="project" value="TreeGrafter"/>
</dbReference>
<dbReference type="InterPro" id="IPR004184">
    <property type="entry name" value="PFL_dom"/>
</dbReference>
<dbReference type="AlphaFoldDB" id="A0A8S0FL48"/>
<proteinExistence type="predicted"/>
<organism evidence="2 3">
    <name type="scientific">Escherichia coli</name>
    <dbReference type="NCBI Taxonomy" id="562"/>
    <lineage>
        <taxon>Bacteria</taxon>
        <taxon>Pseudomonadati</taxon>
        <taxon>Pseudomonadota</taxon>
        <taxon>Gammaproteobacteria</taxon>
        <taxon>Enterobacterales</taxon>
        <taxon>Enterobacteriaceae</taxon>
        <taxon>Escherichia</taxon>
    </lineage>
</organism>
<name>A0A8S0FL48_ECOLX</name>
<reference evidence="2 3" key="1">
    <citation type="submission" date="2020-01" db="EMBL/GenBank/DDBJ databases">
        <title>Dynamics of blaIMP-6 dissemination in carbapenem resistant Enterobacteriacea isolated from regional surveillance in Osaka, Japan.</title>
        <authorList>
            <person name="Abe R."/>
            <person name="Akeda Y."/>
            <person name="Sugawara Y."/>
            <person name="Yamamoto N."/>
            <person name="Tomono K."/>
            <person name="Takeuchi D."/>
            <person name="Kawahara R."/>
            <person name="Hamada S."/>
        </authorList>
    </citation>
    <scope>NUCLEOTIDE SEQUENCE [LARGE SCALE GENOMIC DNA]</scope>
    <source>
        <strain evidence="2 3">E300</strain>
    </source>
</reference>
<dbReference type="EMBL" id="AP022360">
    <property type="protein sequence ID" value="BBU80686.1"/>
    <property type="molecule type" value="Genomic_DNA"/>
</dbReference>
<evidence type="ECO:0000259" key="1">
    <source>
        <dbReference type="Pfam" id="PF02901"/>
    </source>
</evidence>
<evidence type="ECO:0000313" key="3">
    <source>
        <dbReference type="Proteomes" id="UP000467488"/>
    </source>
</evidence>
<dbReference type="InterPro" id="IPR050244">
    <property type="entry name" value="Auton_GlycylRad_Cofactor"/>
</dbReference>